<organism evidence="10 11">
    <name type="scientific">Candidatus Corynebacterium faecigallinarum</name>
    <dbReference type="NCBI Taxonomy" id="2838528"/>
    <lineage>
        <taxon>Bacteria</taxon>
        <taxon>Bacillati</taxon>
        <taxon>Actinomycetota</taxon>
        <taxon>Actinomycetes</taxon>
        <taxon>Mycobacteriales</taxon>
        <taxon>Corynebacteriaceae</taxon>
        <taxon>Corynebacterium</taxon>
    </lineage>
</organism>
<evidence type="ECO:0000313" key="11">
    <source>
        <dbReference type="Proteomes" id="UP000823858"/>
    </source>
</evidence>
<evidence type="ECO:0000256" key="4">
    <source>
        <dbReference type="ARBA" id="ARBA00022692"/>
    </source>
</evidence>
<keyword evidence="6 8" id="KW-0472">Membrane</keyword>
<proteinExistence type="inferred from homology"/>
<evidence type="ECO:0000256" key="3">
    <source>
        <dbReference type="ARBA" id="ARBA00022475"/>
    </source>
</evidence>
<keyword evidence="10" id="KW-0012">Acyltransferase</keyword>
<dbReference type="GO" id="GO:0009246">
    <property type="term" value="P:enterobacterial common antigen biosynthetic process"/>
    <property type="evidence" value="ECO:0007669"/>
    <property type="project" value="TreeGrafter"/>
</dbReference>
<name>A0A9D2TNG5_9CORY</name>
<feature type="transmembrane region" description="Helical" evidence="8">
    <location>
        <begin position="160"/>
        <end position="181"/>
    </location>
</feature>
<keyword evidence="3" id="KW-1003">Cell membrane</keyword>
<feature type="region of interest" description="Disordered" evidence="7">
    <location>
        <begin position="365"/>
        <end position="386"/>
    </location>
</feature>
<evidence type="ECO:0000256" key="1">
    <source>
        <dbReference type="ARBA" id="ARBA00004651"/>
    </source>
</evidence>
<feature type="transmembrane region" description="Helical" evidence="8">
    <location>
        <begin position="136"/>
        <end position="153"/>
    </location>
</feature>
<feature type="transmembrane region" description="Helical" evidence="8">
    <location>
        <begin position="60"/>
        <end position="78"/>
    </location>
</feature>
<comment type="subcellular location">
    <subcellularLocation>
        <location evidence="1">Cell membrane</location>
        <topology evidence="1">Multi-pass membrane protein</topology>
    </subcellularLocation>
</comment>
<reference evidence="10" key="1">
    <citation type="journal article" date="2021" name="PeerJ">
        <title>Extensive microbial diversity within the chicken gut microbiome revealed by metagenomics and culture.</title>
        <authorList>
            <person name="Gilroy R."/>
            <person name="Ravi A."/>
            <person name="Getino M."/>
            <person name="Pursley I."/>
            <person name="Horton D.L."/>
            <person name="Alikhan N.F."/>
            <person name="Baker D."/>
            <person name="Gharbi K."/>
            <person name="Hall N."/>
            <person name="Watson M."/>
            <person name="Adriaenssens E.M."/>
            <person name="Foster-Nyarko E."/>
            <person name="Jarju S."/>
            <person name="Secka A."/>
            <person name="Antonio M."/>
            <person name="Oren A."/>
            <person name="Chaudhuri R.R."/>
            <person name="La Ragione R."/>
            <person name="Hildebrand F."/>
            <person name="Pallen M.J."/>
        </authorList>
    </citation>
    <scope>NUCLEOTIDE SEQUENCE</scope>
    <source>
        <strain evidence="10">ChiHjej13B12-4958</strain>
    </source>
</reference>
<evidence type="ECO:0000256" key="7">
    <source>
        <dbReference type="SAM" id="MobiDB-lite"/>
    </source>
</evidence>
<feature type="transmembrane region" description="Helical" evidence="8">
    <location>
        <begin position="217"/>
        <end position="237"/>
    </location>
</feature>
<feature type="transmembrane region" description="Helical" evidence="8">
    <location>
        <begin position="276"/>
        <end position="293"/>
    </location>
</feature>
<dbReference type="InterPro" id="IPR002656">
    <property type="entry name" value="Acyl_transf_3_dom"/>
</dbReference>
<feature type="domain" description="Acyltransferase 3" evidence="9">
    <location>
        <begin position="22"/>
        <end position="323"/>
    </location>
</feature>
<evidence type="ECO:0000256" key="5">
    <source>
        <dbReference type="ARBA" id="ARBA00022989"/>
    </source>
</evidence>
<evidence type="ECO:0000256" key="8">
    <source>
        <dbReference type="SAM" id="Phobius"/>
    </source>
</evidence>
<dbReference type="PANTHER" id="PTHR40074">
    <property type="entry name" value="O-ACETYLTRANSFERASE WECH"/>
    <property type="match status" value="1"/>
</dbReference>
<dbReference type="Pfam" id="PF01757">
    <property type="entry name" value="Acyl_transf_3"/>
    <property type="match status" value="1"/>
</dbReference>
<dbReference type="PANTHER" id="PTHR40074:SF4">
    <property type="entry name" value="INNER MEMBRANE PROTEIN YCFT"/>
    <property type="match status" value="1"/>
</dbReference>
<evidence type="ECO:0000313" key="10">
    <source>
        <dbReference type="EMBL" id="HJC84807.1"/>
    </source>
</evidence>
<comment type="similarity">
    <text evidence="2">Belongs to the acyltransferase 3 family.</text>
</comment>
<evidence type="ECO:0000256" key="2">
    <source>
        <dbReference type="ARBA" id="ARBA00007400"/>
    </source>
</evidence>
<accession>A0A9D2TNG5</accession>
<feature type="transmembrane region" description="Helical" evidence="8">
    <location>
        <begin position="243"/>
        <end position="264"/>
    </location>
</feature>
<keyword evidence="5 8" id="KW-1133">Transmembrane helix</keyword>
<feature type="transmembrane region" description="Helical" evidence="8">
    <location>
        <begin position="98"/>
        <end position="116"/>
    </location>
</feature>
<comment type="caution">
    <text evidence="10">The sequence shown here is derived from an EMBL/GenBank/DDBJ whole genome shotgun (WGS) entry which is preliminary data.</text>
</comment>
<dbReference type="AlphaFoldDB" id="A0A9D2TNG5"/>
<evidence type="ECO:0000256" key="6">
    <source>
        <dbReference type="ARBA" id="ARBA00023136"/>
    </source>
</evidence>
<gene>
    <name evidence="10" type="ORF">H9751_04535</name>
</gene>
<feature type="transmembrane region" description="Helical" evidence="8">
    <location>
        <begin position="21"/>
        <end position="40"/>
    </location>
</feature>
<dbReference type="GO" id="GO:0016413">
    <property type="term" value="F:O-acetyltransferase activity"/>
    <property type="evidence" value="ECO:0007669"/>
    <property type="project" value="TreeGrafter"/>
</dbReference>
<dbReference type="EMBL" id="DWVP01000009">
    <property type="protein sequence ID" value="HJC84807.1"/>
    <property type="molecule type" value="Genomic_DNA"/>
</dbReference>
<feature type="compositionally biased region" description="Low complexity" evidence="7">
    <location>
        <begin position="365"/>
        <end position="375"/>
    </location>
</feature>
<keyword evidence="4 8" id="KW-0812">Transmembrane</keyword>
<feature type="transmembrane region" description="Helical" evidence="8">
    <location>
        <begin position="187"/>
        <end position="205"/>
    </location>
</feature>
<sequence length="386" mass="41596">MSNPSNPSSTSTPAPPARPRLTWIDTVKGLAILLVVLYHAVELAGAKEWAGDQLTLLTDALITVRMPLFFAMSGYFLLRRVDRPWSWWMRNRIGPFLWLFVLWTVVWLLTFEVIPWQRGDGGISDILLLFVDPSLGPWYIYALAIYFVAVKLMRPLPMGLQFIIGSTVSLPVACGVVHVDSWVWESLLTHFIAFQIGALGSQLLARIATGATVPRMLIVGAAWGAATGGLFLAGLGLDNLLRIPVTALGMTMGVLVAAVLDRYAGWLRLWWFGRNTLPIYLLHVPIIGLIYSLDLGLPSTALVAIGVPLATTVLAVAGSLAVWRLLRPIPGVFTAPWTGEGANTRTATVSAADGATDGAAVSAADTAGHAGAATTERPIPDRGTRR</sequence>
<dbReference type="GO" id="GO:0005886">
    <property type="term" value="C:plasma membrane"/>
    <property type="evidence" value="ECO:0007669"/>
    <property type="project" value="UniProtKB-SubCell"/>
</dbReference>
<feature type="transmembrane region" description="Helical" evidence="8">
    <location>
        <begin position="299"/>
        <end position="323"/>
    </location>
</feature>
<evidence type="ECO:0000259" key="9">
    <source>
        <dbReference type="Pfam" id="PF01757"/>
    </source>
</evidence>
<dbReference type="Proteomes" id="UP000823858">
    <property type="component" value="Unassembled WGS sequence"/>
</dbReference>
<protein>
    <submittedName>
        <fullName evidence="10">Acyltransferase family protein</fullName>
    </submittedName>
</protein>
<reference evidence="10" key="2">
    <citation type="submission" date="2021-04" db="EMBL/GenBank/DDBJ databases">
        <authorList>
            <person name="Gilroy R."/>
        </authorList>
    </citation>
    <scope>NUCLEOTIDE SEQUENCE</scope>
    <source>
        <strain evidence="10">ChiHjej13B12-4958</strain>
    </source>
</reference>
<keyword evidence="10" id="KW-0808">Transferase</keyword>